<dbReference type="PANTHER" id="PTHR33540:SF2">
    <property type="entry name" value="TRNA THREONYLCARBAMOYLADENOSINE BIOSYNTHESIS PROTEIN TSAE"/>
    <property type="match status" value="1"/>
</dbReference>
<evidence type="ECO:0000256" key="2">
    <source>
        <dbReference type="ARBA" id="ARBA00007599"/>
    </source>
</evidence>
<name>A0A2S8S735_9RHOB</name>
<dbReference type="GO" id="GO:0005524">
    <property type="term" value="F:ATP binding"/>
    <property type="evidence" value="ECO:0007669"/>
    <property type="project" value="UniProtKB-KW"/>
</dbReference>
<comment type="similarity">
    <text evidence="2">Belongs to the TsaE family.</text>
</comment>
<keyword evidence="12" id="KW-1185">Reference proteome</keyword>
<keyword evidence="9" id="KW-0460">Magnesium</keyword>
<dbReference type="Proteomes" id="UP000238338">
    <property type="component" value="Unassembled WGS sequence"/>
</dbReference>
<keyword evidence="4" id="KW-0963">Cytoplasm</keyword>
<keyword evidence="6" id="KW-0479">Metal-binding</keyword>
<evidence type="ECO:0000256" key="10">
    <source>
        <dbReference type="ARBA" id="ARBA00032441"/>
    </source>
</evidence>
<evidence type="ECO:0000256" key="4">
    <source>
        <dbReference type="ARBA" id="ARBA00022490"/>
    </source>
</evidence>
<dbReference type="InterPro" id="IPR003442">
    <property type="entry name" value="T6A_TsaE"/>
</dbReference>
<evidence type="ECO:0000256" key="5">
    <source>
        <dbReference type="ARBA" id="ARBA00022694"/>
    </source>
</evidence>
<gene>
    <name evidence="11" type="ORF">LX70_02183</name>
</gene>
<dbReference type="RefSeq" id="WP_105514788.1">
    <property type="nucleotide sequence ID" value="NZ_PVEP01000004.1"/>
</dbReference>
<comment type="caution">
    <text evidence="11">The sequence shown here is derived from an EMBL/GenBank/DDBJ whole genome shotgun (WGS) entry which is preliminary data.</text>
</comment>
<dbReference type="PANTHER" id="PTHR33540">
    <property type="entry name" value="TRNA THREONYLCARBAMOYLADENOSINE BIOSYNTHESIS PROTEIN TSAE"/>
    <property type="match status" value="1"/>
</dbReference>
<evidence type="ECO:0000256" key="6">
    <source>
        <dbReference type="ARBA" id="ARBA00022723"/>
    </source>
</evidence>
<dbReference type="Gene3D" id="3.40.50.300">
    <property type="entry name" value="P-loop containing nucleotide triphosphate hydrolases"/>
    <property type="match status" value="1"/>
</dbReference>
<evidence type="ECO:0000313" key="11">
    <source>
        <dbReference type="EMBL" id="PQV56610.1"/>
    </source>
</evidence>
<proteinExistence type="inferred from homology"/>
<dbReference type="GO" id="GO:0005737">
    <property type="term" value="C:cytoplasm"/>
    <property type="evidence" value="ECO:0007669"/>
    <property type="project" value="UniProtKB-SubCell"/>
</dbReference>
<evidence type="ECO:0000313" key="12">
    <source>
        <dbReference type="Proteomes" id="UP000238338"/>
    </source>
</evidence>
<sequence>MTRAETPILETTFVLPSPMATDTLAERIAEVLEPGDTILIDGPIGAGKSHFCRAAIRHLLDRDGRQENIPSPTFTLVQTYETGAGEVWHSDLYRLTDVSQVLELGLEEAFSSAIVLVEWPDRLGALAPRDALRISLTPTEEAEARRVTLSASGARWRKLAGILKGLATEPHLD</sequence>
<evidence type="ECO:0000256" key="9">
    <source>
        <dbReference type="ARBA" id="ARBA00022842"/>
    </source>
</evidence>
<dbReference type="SUPFAM" id="SSF52540">
    <property type="entry name" value="P-loop containing nucleoside triphosphate hydrolases"/>
    <property type="match status" value="1"/>
</dbReference>
<dbReference type="AlphaFoldDB" id="A0A2S8S735"/>
<keyword evidence="5" id="KW-0819">tRNA processing</keyword>
<reference evidence="11 12" key="1">
    <citation type="submission" date="2018-02" db="EMBL/GenBank/DDBJ databases">
        <title>Genomic Encyclopedia of Archaeal and Bacterial Type Strains, Phase II (KMG-II): from individual species to whole genera.</title>
        <authorList>
            <person name="Goeker M."/>
        </authorList>
    </citation>
    <scope>NUCLEOTIDE SEQUENCE [LARGE SCALE GENOMIC DNA]</scope>
    <source>
        <strain evidence="11 12">DSM 18921</strain>
    </source>
</reference>
<dbReference type="OrthoDB" id="9800307at2"/>
<dbReference type="Pfam" id="PF02367">
    <property type="entry name" value="TsaE"/>
    <property type="match status" value="1"/>
</dbReference>
<keyword evidence="7" id="KW-0547">Nucleotide-binding</keyword>
<keyword evidence="8" id="KW-0067">ATP-binding</keyword>
<comment type="subcellular location">
    <subcellularLocation>
        <location evidence="1">Cytoplasm</location>
    </subcellularLocation>
</comment>
<evidence type="ECO:0000256" key="3">
    <source>
        <dbReference type="ARBA" id="ARBA00019010"/>
    </source>
</evidence>
<dbReference type="GO" id="GO:0002949">
    <property type="term" value="P:tRNA threonylcarbamoyladenosine modification"/>
    <property type="evidence" value="ECO:0007669"/>
    <property type="project" value="InterPro"/>
</dbReference>
<dbReference type="GO" id="GO:0046872">
    <property type="term" value="F:metal ion binding"/>
    <property type="evidence" value="ECO:0007669"/>
    <property type="project" value="UniProtKB-KW"/>
</dbReference>
<evidence type="ECO:0000256" key="7">
    <source>
        <dbReference type="ARBA" id="ARBA00022741"/>
    </source>
</evidence>
<accession>A0A2S8S735</accession>
<evidence type="ECO:0000256" key="8">
    <source>
        <dbReference type="ARBA" id="ARBA00022840"/>
    </source>
</evidence>
<dbReference type="InterPro" id="IPR027417">
    <property type="entry name" value="P-loop_NTPase"/>
</dbReference>
<dbReference type="NCBIfam" id="TIGR00150">
    <property type="entry name" value="T6A_YjeE"/>
    <property type="match status" value="1"/>
</dbReference>
<dbReference type="EMBL" id="PVEP01000004">
    <property type="protein sequence ID" value="PQV56610.1"/>
    <property type="molecule type" value="Genomic_DNA"/>
</dbReference>
<evidence type="ECO:0000256" key="1">
    <source>
        <dbReference type="ARBA" id="ARBA00004496"/>
    </source>
</evidence>
<protein>
    <recommendedName>
        <fullName evidence="3">tRNA threonylcarbamoyladenosine biosynthesis protein TsaE</fullName>
    </recommendedName>
    <alternativeName>
        <fullName evidence="10">t(6)A37 threonylcarbamoyladenosine biosynthesis protein TsaE</fullName>
    </alternativeName>
</protein>
<organism evidence="11 12">
    <name type="scientific">Albidovulum denitrificans</name>
    <dbReference type="NCBI Taxonomy" id="404881"/>
    <lineage>
        <taxon>Bacteria</taxon>
        <taxon>Pseudomonadati</taxon>
        <taxon>Pseudomonadota</taxon>
        <taxon>Alphaproteobacteria</taxon>
        <taxon>Rhodobacterales</taxon>
        <taxon>Paracoccaceae</taxon>
        <taxon>Albidovulum</taxon>
    </lineage>
</organism>